<protein>
    <recommendedName>
        <fullName evidence="6">Major facilitator superfamily (MFS) profile domain-containing protein</fullName>
    </recommendedName>
</protein>
<evidence type="ECO:0000256" key="1">
    <source>
        <dbReference type="ARBA" id="ARBA00004141"/>
    </source>
</evidence>
<feature type="transmembrane region" description="Helical" evidence="5">
    <location>
        <begin position="425"/>
        <end position="443"/>
    </location>
</feature>
<feature type="transmembrane region" description="Helical" evidence="5">
    <location>
        <begin position="291"/>
        <end position="312"/>
    </location>
</feature>
<dbReference type="InterPro" id="IPR036259">
    <property type="entry name" value="MFS_trans_sf"/>
</dbReference>
<sequence>MPASSQTAIKVATPVGTVFGQIVFGYLADRYGRKKMYGIELIIIIVTTIAQSMMSESRALNLVGVVVFWRFLMGVGVGGDYPLSAIITSEFATTKRRGAMIGSVFAMQGFGQFAATLVALIVTQTFRGSLEPSATPADCDSNCSLAADKMWRIVTGIGAVPGCLALYYRITIPETPRYTFDVARDVLKAERDVIAYMNGVTRPERGLDELQRLRDKDRNADELRVPRPSFADFRQHFGAWRNGRLLLGTSLSWFFLDIAFYGLGLNNSAVLHTIGFAGQENVFRMLQNTNVGTLIIICAGSIPGYWFTVMLVDTMGRKNLQLLGFTMLTIFFIIIGFAFNDLSRGAFLALYIMSQFFFNFGPNATTFIYPGELFPTRYRALAHGISAASGKLGAITALAFDPLRSRGANPDCKNSSACSPWLDNIMKIFALFMFCGLISTFLLPETAQRSLEDITVEHGSAVVALSTPKRHPLYRESSSTGMTSVIPPERSFWDWRRRSSQQSYRMRLFSADSRV</sequence>
<evidence type="ECO:0000259" key="6">
    <source>
        <dbReference type="PROSITE" id="PS50850"/>
    </source>
</evidence>
<dbReference type="Proteomes" id="UP000750711">
    <property type="component" value="Unassembled WGS sequence"/>
</dbReference>
<feature type="transmembrane region" description="Helical" evidence="5">
    <location>
        <begin position="99"/>
        <end position="122"/>
    </location>
</feature>
<dbReference type="AlphaFoldDB" id="A0A9P8L215"/>
<comment type="caution">
    <text evidence="7">The sequence shown here is derived from an EMBL/GenBank/DDBJ whole genome shotgun (WGS) entry which is preliminary data.</text>
</comment>
<keyword evidence="4 5" id="KW-0472">Membrane</keyword>
<dbReference type="Pfam" id="PF00083">
    <property type="entry name" value="Sugar_tr"/>
    <property type="match status" value="1"/>
</dbReference>
<dbReference type="EMBL" id="JAGHQM010002792">
    <property type="protein sequence ID" value="KAH0548146.1"/>
    <property type="molecule type" value="Genomic_DNA"/>
</dbReference>
<dbReference type="InterPro" id="IPR005829">
    <property type="entry name" value="Sugar_transporter_CS"/>
</dbReference>
<evidence type="ECO:0000313" key="8">
    <source>
        <dbReference type="Proteomes" id="UP000750711"/>
    </source>
</evidence>
<dbReference type="Gene3D" id="1.20.1250.20">
    <property type="entry name" value="MFS general substrate transporter like domains"/>
    <property type="match status" value="2"/>
</dbReference>
<keyword evidence="8" id="KW-1185">Reference proteome</keyword>
<dbReference type="GO" id="GO:0016020">
    <property type="term" value="C:membrane"/>
    <property type="evidence" value="ECO:0007669"/>
    <property type="project" value="UniProtKB-SubCell"/>
</dbReference>
<dbReference type="PROSITE" id="PS50850">
    <property type="entry name" value="MFS"/>
    <property type="match status" value="1"/>
</dbReference>
<evidence type="ECO:0000256" key="2">
    <source>
        <dbReference type="ARBA" id="ARBA00022692"/>
    </source>
</evidence>
<accession>A0A9P8L215</accession>
<reference evidence="7" key="1">
    <citation type="submission" date="2021-03" db="EMBL/GenBank/DDBJ databases">
        <title>Comparative genomics and phylogenomic investigation of the class Geoglossomycetes provide insights into ecological specialization and systematics.</title>
        <authorList>
            <person name="Melie T."/>
            <person name="Pirro S."/>
            <person name="Miller A.N."/>
            <person name="Quandt A."/>
        </authorList>
    </citation>
    <scope>NUCLEOTIDE SEQUENCE</scope>
    <source>
        <strain evidence="7">CAQ_001_2017</strain>
    </source>
</reference>
<feature type="transmembrane region" description="Helical" evidence="5">
    <location>
        <begin position="381"/>
        <end position="400"/>
    </location>
</feature>
<dbReference type="GO" id="GO:0022857">
    <property type="term" value="F:transmembrane transporter activity"/>
    <property type="evidence" value="ECO:0007669"/>
    <property type="project" value="InterPro"/>
</dbReference>
<evidence type="ECO:0000256" key="4">
    <source>
        <dbReference type="ARBA" id="ARBA00023136"/>
    </source>
</evidence>
<evidence type="ECO:0000256" key="3">
    <source>
        <dbReference type="ARBA" id="ARBA00022989"/>
    </source>
</evidence>
<evidence type="ECO:0000256" key="5">
    <source>
        <dbReference type="SAM" id="Phobius"/>
    </source>
</evidence>
<comment type="subcellular location">
    <subcellularLocation>
        <location evidence="1">Membrane</location>
        <topology evidence="1">Multi-pass membrane protein</topology>
    </subcellularLocation>
</comment>
<organism evidence="7 8">
    <name type="scientific">Trichoglossum hirsutum</name>
    <dbReference type="NCBI Taxonomy" id="265104"/>
    <lineage>
        <taxon>Eukaryota</taxon>
        <taxon>Fungi</taxon>
        <taxon>Dikarya</taxon>
        <taxon>Ascomycota</taxon>
        <taxon>Pezizomycotina</taxon>
        <taxon>Geoglossomycetes</taxon>
        <taxon>Geoglossales</taxon>
        <taxon>Geoglossaceae</taxon>
        <taxon>Trichoglossum</taxon>
    </lineage>
</organism>
<proteinExistence type="predicted"/>
<keyword evidence="2 5" id="KW-0812">Transmembrane</keyword>
<dbReference type="SUPFAM" id="SSF103473">
    <property type="entry name" value="MFS general substrate transporter"/>
    <property type="match status" value="1"/>
</dbReference>
<feature type="transmembrane region" description="Helical" evidence="5">
    <location>
        <begin position="150"/>
        <end position="168"/>
    </location>
</feature>
<feature type="transmembrane region" description="Helical" evidence="5">
    <location>
        <begin position="36"/>
        <end position="53"/>
    </location>
</feature>
<feature type="transmembrane region" description="Helical" evidence="5">
    <location>
        <begin position="59"/>
        <end position="78"/>
    </location>
</feature>
<dbReference type="PROSITE" id="PS00217">
    <property type="entry name" value="SUGAR_TRANSPORT_2"/>
    <property type="match status" value="1"/>
</dbReference>
<evidence type="ECO:0000313" key="7">
    <source>
        <dbReference type="EMBL" id="KAH0548146.1"/>
    </source>
</evidence>
<keyword evidence="3 5" id="KW-1133">Transmembrane helix</keyword>
<gene>
    <name evidence="7" type="ORF">GP486_008126</name>
</gene>
<feature type="transmembrane region" description="Helical" evidence="5">
    <location>
        <begin position="245"/>
        <end position="263"/>
    </location>
</feature>
<dbReference type="InterPro" id="IPR005828">
    <property type="entry name" value="MFS_sugar_transport-like"/>
</dbReference>
<feature type="transmembrane region" description="Helical" evidence="5">
    <location>
        <begin position="319"/>
        <end position="339"/>
    </location>
</feature>
<feature type="domain" description="Major facilitator superfamily (MFS) profile" evidence="6">
    <location>
        <begin position="1"/>
        <end position="448"/>
    </location>
</feature>
<name>A0A9P8L215_9PEZI</name>
<feature type="transmembrane region" description="Helical" evidence="5">
    <location>
        <begin position="345"/>
        <end position="369"/>
    </location>
</feature>
<dbReference type="InterPro" id="IPR020846">
    <property type="entry name" value="MFS_dom"/>
</dbReference>
<dbReference type="CDD" id="cd17364">
    <property type="entry name" value="MFS_PhT"/>
    <property type="match status" value="1"/>
</dbReference>
<dbReference type="PANTHER" id="PTHR24064">
    <property type="entry name" value="SOLUTE CARRIER FAMILY 22 MEMBER"/>
    <property type="match status" value="1"/>
</dbReference>